<evidence type="ECO:0008006" key="8">
    <source>
        <dbReference type="Google" id="ProtNLM"/>
    </source>
</evidence>
<dbReference type="InterPro" id="IPR005204">
    <property type="entry name" value="Hemocyanin_N"/>
</dbReference>
<dbReference type="Pfam" id="PF03722">
    <property type="entry name" value="Hemocyanin_N"/>
    <property type="match status" value="1"/>
</dbReference>
<dbReference type="SUPFAM" id="SSF48056">
    <property type="entry name" value="Di-copper centre-containing domain"/>
    <property type="match status" value="1"/>
</dbReference>
<dbReference type="Pfam" id="PF00372">
    <property type="entry name" value="Hemocyanin_M"/>
    <property type="match status" value="1"/>
</dbReference>
<evidence type="ECO:0000259" key="3">
    <source>
        <dbReference type="Pfam" id="PF00372"/>
    </source>
</evidence>
<sequence length="695" mass="82438">MKRKYLYNLAVIAVGVLCVASNKQKYQVYAEDSAYADDQFLNKQNFIFEILRNIYQPLEFEEYLPFTKSWIADASKYKDFKTVSTFFDLFKEGFLSKGEVFSIYNYWYLKQTRMLFMFFYNSIDWDTFYKNVIWARENTNEGMFIFALTLSVLHRPDLQGLELPAIYELEPYFFFNGDLIHDAMVRRMSDDEYGFYSGHDHNVAMSNYTSKFATNHYGEGKLAYFTEDIGLNAYYYYYMLEYPYFLGGDEFGLNKDRRGELFLYMLQQLLARYYLERQSNALGDIEELSWEFPLKTGYNPMLRYWNGIPFRTRENNFNMRGYDPMKLQLMKDHELRIRRAIDAGFYNHANGTIFNLRTAEAIDIIGNMVNGNADSIDFDYFKPLDVFARMILAQGDYYGVAEDLWPGPLMHYETSMRDPIYYQYLERVLGFYWQFKSYLPPYSVDELNYKGIQITNLTLDKLITYFEYFDADISNGLPFNRQNSKQKTKWEYTVFARQKRLNHKPFNFTMLVESNITGKGVIRMYMGPRFQNIRQLRLLKKYYVEMDQFIVDLEVGQNVINRSTKDFYYNVRDRTTYTELYKRVMRGIRNEKPYALDMSEAHCGWPDRLLLPRGLPNGYDISFFIIISPHIPPKVPQYSTYTIGCGAGSGSKYGDGLPFGFPFDREMDVNHFNTKNMIFKDVMIHHIDGLDQNKE</sequence>
<evidence type="ECO:0000256" key="2">
    <source>
        <dbReference type="SAM" id="SignalP"/>
    </source>
</evidence>
<dbReference type="GeneID" id="109401520"/>
<dbReference type="InterPro" id="IPR008922">
    <property type="entry name" value="Di-copper_centre_dom_sf"/>
</dbReference>
<proteinExistence type="predicted"/>
<feature type="domain" description="Hemocyanin C-terminal" evidence="5">
    <location>
        <begin position="441"/>
        <end position="686"/>
    </location>
</feature>
<keyword evidence="2" id="KW-0732">Signal</keyword>
<evidence type="ECO:0000256" key="1">
    <source>
        <dbReference type="ARBA" id="ARBA00022761"/>
    </source>
</evidence>
<dbReference type="InterPro" id="IPR000896">
    <property type="entry name" value="Hemocyanin/hexamerin_mid_dom"/>
</dbReference>
<dbReference type="RefSeq" id="XP_019529641.3">
    <property type="nucleotide sequence ID" value="XM_019674096.3"/>
</dbReference>
<dbReference type="PANTHER" id="PTHR11511">
    <property type="entry name" value="LARVAL STORAGE PROTEIN/PHENOLOXIDASE"/>
    <property type="match status" value="1"/>
</dbReference>
<dbReference type="EnsemblMetazoa" id="AALFPA23_015240.R22114">
    <property type="protein sequence ID" value="AALFPA23_015240.P22114"/>
    <property type="gene ID" value="AALFPA23_015240"/>
</dbReference>
<keyword evidence="1" id="KW-0758">Storage protein</keyword>
<feature type="chain" id="PRO_5045589449" description="Hexamerin 2 beta" evidence="2">
    <location>
        <begin position="22"/>
        <end position="695"/>
    </location>
</feature>
<dbReference type="SUPFAM" id="SSF48050">
    <property type="entry name" value="Hemocyanin, N-terminal domain"/>
    <property type="match status" value="1"/>
</dbReference>
<dbReference type="Gene3D" id="1.20.1370.10">
    <property type="entry name" value="Hemocyanin, N-terminal domain"/>
    <property type="match status" value="1"/>
</dbReference>
<protein>
    <recommendedName>
        <fullName evidence="8">Hexamerin 2 beta</fullName>
    </recommendedName>
</protein>
<feature type="domain" description="Hemocyanin N-terminal" evidence="4">
    <location>
        <begin position="40"/>
        <end position="160"/>
    </location>
</feature>
<dbReference type="InterPro" id="IPR013788">
    <property type="entry name" value="Hemocyanin/hexamerin"/>
</dbReference>
<dbReference type="PRINTS" id="PR00187">
    <property type="entry name" value="HAEMOCYANIN"/>
</dbReference>
<dbReference type="PROSITE" id="PS00210">
    <property type="entry name" value="HEMOCYANIN_2"/>
    <property type="match status" value="1"/>
</dbReference>
<dbReference type="Proteomes" id="UP000069940">
    <property type="component" value="Unassembled WGS sequence"/>
</dbReference>
<dbReference type="InterPro" id="IPR014756">
    <property type="entry name" value="Ig_E-set"/>
</dbReference>
<evidence type="ECO:0000313" key="6">
    <source>
        <dbReference type="EnsemblMetazoa" id="AALFPA23_015240.P22114"/>
    </source>
</evidence>
<evidence type="ECO:0000259" key="4">
    <source>
        <dbReference type="Pfam" id="PF03722"/>
    </source>
</evidence>
<dbReference type="SUPFAM" id="SSF81296">
    <property type="entry name" value="E set domains"/>
    <property type="match status" value="1"/>
</dbReference>
<dbReference type="InterPro" id="IPR036697">
    <property type="entry name" value="Hemocyanin_N_sf"/>
</dbReference>
<dbReference type="InterPro" id="IPR005203">
    <property type="entry name" value="Hemocyanin_C"/>
</dbReference>
<name>A0ABM1Z5D3_AEDAL</name>
<reference evidence="6" key="2">
    <citation type="submission" date="2025-05" db="UniProtKB">
        <authorList>
            <consortium name="EnsemblMetazoa"/>
        </authorList>
    </citation>
    <scope>IDENTIFICATION</scope>
    <source>
        <strain evidence="6">Foshan</strain>
    </source>
</reference>
<dbReference type="Pfam" id="PF03723">
    <property type="entry name" value="Hemocyanin_C"/>
    <property type="match status" value="1"/>
</dbReference>
<evidence type="ECO:0000259" key="5">
    <source>
        <dbReference type="Pfam" id="PF03723"/>
    </source>
</evidence>
<reference evidence="7" key="1">
    <citation type="journal article" date="2015" name="Proc. Natl. Acad. Sci. U.S.A.">
        <title>Genome sequence of the Asian Tiger mosquito, Aedes albopictus, reveals insights into its biology, genetics, and evolution.</title>
        <authorList>
            <person name="Chen X.G."/>
            <person name="Jiang X."/>
            <person name="Gu J."/>
            <person name="Xu M."/>
            <person name="Wu Y."/>
            <person name="Deng Y."/>
            <person name="Zhang C."/>
            <person name="Bonizzoni M."/>
            <person name="Dermauw W."/>
            <person name="Vontas J."/>
            <person name="Armbruster P."/>
            <person name="Huang X."/>
            <person name="Yang Y."/>
            <person name="Zhang H."/>
            <person name="He W."/>
            <person name="Peng H."/>
            <person name="Liu Y."/>
            <person name="Wu K."/>
            <person name="Chen J."/>
            <person name="Lirakis M."/>
            <person name="Topalis P."/>
            <person name="Van Leeuwen T."/>
            <person name="Hall A.B."/>
            <person name="Jiang X."/>
            <person name="Thorpe C."/>
            <person name="Mueller R.L."/>
            <person name="Sun C."/>
            <person name="Waterhouse R.M."/>
            <person name="Yan G."/>
            <person name="Tu Z.J."/>
            <person name="Fang X."/>
            <person name="James A.A."/>
        </authorList>
    </citation>
    <scope>NUCLEOTIDE SEQUENCE [LARGE SCALE GENOMIC DNA]</scope>
    <source>
        <strain evidence="7">Foshan</strain>
    </source>
</reference>
<feature type="signal peptide" evidence="2">
    <location>
        <begin position="1"/>
        <end position="21"/>
    </location>
</feature>
<accession>A0ABM1Z5D3</accession>
<keyword evidence="7" id="KW-1185">Reference proteome</keyword>
<dbReference type="PANTHER" id="PTHR11511:SF5">
    <property type="entry name" value="FAT-BODY PROTEIN 1-RELATED"/>
    <property type="match status" value="1"/>
</dbReference>
<evidence type="ECO:0000313" key="7">
    <source>
        <dbReference type="Proteomes" id="UP000069940"/>
    </source>
</evidence>
<dbReference type="Gene3D" id="2.60.40.1520">
    <property type="entry name" value="Hemocyanin, C-terminal domain"/>
    <property type="match status" value="1"/>
</dbReference>
<feature type="domain" description="Hemocyanin middle" evidence="3">
    <location>
        <begin position="165"/>
        <end position="432"/>
    </location>
</feature>
<organism evidence="6 7">
    <name type="scientific">Aedes albopictus</name>
    <name type="common">Asian tiger mosquito</name>
    <name type="synonym">Stegomyia albopicta</name>
    <dbReference type="NCBI Taxonomy" id="7160"/>
    <lineage>
        <taxon>Eukaryota</taxon>
        <taxon>Metazoa</taxon>
        <taxon>Ecdysozoa</taxon>
        <taxon>Arthropoda</taxon>
        <taxon>Hexapoda</taxon>
        <taxon>Insecta</taxon>
        <taxon>Pterygota</taxon>
        <taxon>Neoptera</taxon>
        <taxon>Endopterygota</taxon>
        <taxon>Diptera</taxon>
        <taxon>Nematocera</taxon>
        <taxon>Culicoidea</taxon>
        <taxon>Culicidae</taxon>
        <taxon>Culicinae</taxon>
        <taxon>Aedini</taxon>
        <taxon>Aedes</taxon>
        <taxon>Stegomyia</taxon>
    </lineage>
</organism>
<dbReference type="InterPro" id="IPR037020">
    <property type="entry name" value="Hemocyanin_C_sf"/>
</dbReference>
<dbReference type="Gene3D" id="1.10.1280.10">
    <property type="entry name" value="Di-copper center containing domain from catechol oxidase"/>
    <property type="match status" value="1"/>
</dbReference>